<feature type="domain" description="HTH lysR-type" evidence="4">
    <location>
        <begin position="1"/>
        <end position="58"/>
    </location>
</feature>
<accession>A0ABM8VPD5</accession>
<organism evidence="5 6">
    <name type="scientific">Paenibacillus allorhizosphaerae</name>
    <dbReference type="NCBI Taxonomy" id="2849866"/>
    <lineage>
        <taxon>Bacteria</taxon>
        <taxon>Bacillati</taxon>
        <taxon>Bacillota</taxon>
        <taxon>Bacilli</taxon>
        <taxon>Bacillales</taxon>
        <taxon>Paenibacillaceae</taxon>
        <taxon>Paenibacillus</taxon>
    </lineage>
</organism>
<dbReference type="InterPro" id="IPR050950">
    <property type="entry name" value="HTH-type_LysR_regulators"/>
</dbReference>
<protein>
    <submittedName>
        <fullName evidence="5">HTH-type transcriptional regulator GltC</fullName>
    </submittedName>
</protein>
<keyword evidence="2" id="KW-0238">DNA-binding</keyword>
<dbReference type="PANTHER" id="PTHR30419">
    <property type="entry name" value="HTH-TYPE TRANSCRIPTIONAL REGULATOR YBHD"/>
    <property type="match status" value="1"/>
</dbReference>
<keyword evidence="6" id="KW-1185">Reference proteome</keyword>
<reference evidence="5 6" key="1">
    <citation type="submission" date="2021-06" db="EMBL/GenBank/DDBJ databases">
        <authorList>
            <person name="Criscuolo A."/>
        </authorList>
    </citation>
    <scope>NUCLEOTIDE SEQUENCE [LARGE SCALE GENOMIC DNA]</scope>
    <source>
        <strain evidence="6">CIP 111802</strain>
    </source>
</reference>
<dbReference type="PANTHER" id="PTHR30419:SF28">
    <property type="entry name" value="HTH-TYPE TRANSCRIPTIONAL REGULATOR BSDA"/>
    <property type="match status" value="1"/>
</dbReference>
<evidence type="ECO:0000313" key="5">
    <source>
        <dbReference type="EMBL" id="CAG7652702.1"/>
    </source>
</evidence>
<comment type="caution">
    <text evidence="5">The sequence shown here is derived from an EMBL/GenBank/DDBJ whole genome shotgun (WGS) entry which is preliminary data.</text>
</comment>
<proteinExistence type="predicted"/>
<dbReference type="InterPro" id="IPR000847">
    <property type="entry name" value="LysR_HTH_N"/>
</dbReference>
<dbReference type="Pfam" id="PF00126">
    <property type="entry name" value="HTH_1"/>
    <property type="match status" value="1"/>
</dbReference>
<evidence type="ECO:0000256" key="2">
    <source>
        <dbReference type="ARBA" id="ARBA00023125"/>
    </source>
</evidence>
<evidence type="ECO:0000256" key="3">
    <source>
        <dbReference type="ARBA" id="ARBA00023163"/>
    </source>
</evidence>
<evidence type="ECO:0000256" key="1">
    <source>
        <dbReference type="ARBA" id="ARBA00023015"/>
    </source>
</evidence>
<name>A0ABM8VPD5_9BACL</name>
<evidence type="ECO:0000313" key="6">
    <source>
        <dbReference type="Proteomes" id="UP000730618"/>
    </source>
</evidence>
<gene>
    <name evidence="5" type="primary">gltC_6</name>
    <name evidence="5" type="ORF">PAECIP111802_05307</name>
</gene>
<dbReference type="Proteomes" id="UP000730618">
    <property type="component" value="Unassembled WGS sequence"/>
</dbReference>
<dbReference type="EMBL" id="CAJVCE010000018">
    <property type="protein sequence ID" value="CAG7652702.1"/>
    <property type="molecule type" value="Genomic_DNA"/>
</dbReference>
<dbReference type="PROSITE" id="PS50931">
    <property type="entry name" value="HTH_LYSR"/>
    <property type="match status" value="1"/>
</dbReference>
<dbReference type="Pfam" id="PF03466">
    <property type="entry name" value="LysR_substrate"/>
    <property type="match status" value="1"/>
</dbReference>
<keyword evidence="3" id="KW-0804">Transcription</keyword>
<sequence>MEWQQIEYFIAVAQLQHMTNAAKELSLTQSALSRSISALEKELGVALFERSGRSLVLNRYGRIFLERAKLALMEIEKGKQEITNLINPSAGVISLSFLHMLGAQLIPSLLNSFRERYADIRFELHQSSNNELLTLISNNDCDFGITTPEFVNDSFHWHLMGKSELFLATPLNHRWVNLSSVNLEELREVPYVGLKTSCGLSFTINKLFEKKQIRPNTVFHADELDTVAGLVSAGFGVAILPKTLGLQNHPLVWLKVDEPECELTLGVVWKKNKELTPVSNIFLSFIREKYSTEC</sequence>
<evidence type="ECO:0000259" key="4">
    <source>
        <dbReference type="PROSITE" id="PS50931"/>
    </source>
</evidence>
<dbReference type="InterPro" id="IPR005119">
    <property type="entry name" value="LysR_subst-bd"/>
</dbReference>
<keyword evidence="1" id="KW-0805">Transcription regulation</keyword>